<dbReference type="AlphaFoldDB" id="A0A5M3N6Z8"/>
<keyword evidence="4 9" id="KW-0349">Heme</keyword>
<evidence type="ECO:0000256" key="10">
    <source>
        <dbReference type="RuleBase" id="RU000461"/>
    </source>
</evidence>
<dbReference type="GO" id="GO:0020037">
    <property type="term" value="F:heme binding"/>
    <property type="evidence" value="ECO:0007669"/>
    <property type="project" value="InterPro"/>
</dbReference>
<dbReference type="SUPFAM" id="SSF48264">
    <property type="entry name" value="Cytochrome P450"/>
    <property type="match status" value="1"/>
</dbReference>
<evidence type="ECO:0000256" key="8">
    <source>
        <dbReference type="ARBA" id="ARBA00023033"/>
    </source>
</evidence>
<evidence type="ECO:0000256" key="1">
    <source>
        <dbReference type="ARBA" id="ARBA00001971"/>
    </source>
</evidence>
<dbReference type="RefSeq" id="XP_007763779.1">
    <property type="nucleotide sequence ID" value="XM_007765589.1"/>
</dbReference>
<keyword evidence="8 10" id="KW-0503">Monooxygenase</keyword>
<evidence type="ECO:0000256" key="6">
    <source>
        <dbReference type="ARBA" id="ARBA00023002"/>
    </source>
</evidence>
<comment type="pathway">
    <text evidence="2">Secondary metabolite biosynthesis.</text>
</comment>
<evidence type="ECO:0000256" key="2">
    <source>
        <dbReference type="ARBA" id="ARBA00005179"/>
    </source>
</evidence>
<reference evidence="12" key="1">
    <citation type="journal article" date="2012" name="Science">
        <title>The Paleozoic origin of enzymatic lignin decomposition reconstructed from 31 fungal genomes.</title>
        <authorList>
            <person name="Floudas D."/>
            <person name="Binder M."/>
            <person name="Riley R."/>
            <person name="Barry K."/>
            <person name="Blanchette R.A."/>
            <person name="Henrissat B."/>
            <person name="Martinez A.T."/>
            <person name="Otillar R."/>
            <person name="Spatafora J.W."/>
            <person name="Yadav J.S."/>
            <person name="Aerts A."/>
            <person name="Benoit I."/>
            <person name="Boyd A."/>
            <person name="Carlson A."/>
            <person name="Copeland A."/>
            <person name="Coutinho P.M."/>
            <person name="de Vries R.P."/>
            <person name="Ferreira P."/>
            <person name="Findley K."/>
            <person name="Foster B."/>
            <person name="Gaskell J."/>
            <person name="Glotzer D."/>
            <person name="Gorecki P."/>
            <person name="Heitman J."/>
            <person name="Hesse C."/>
            <person name="Hori C."/>
            <person name="Igarashi K."/>
            <person name="Jurgens J.A."/>
            <person name="Kallen N."/>
            <person name="Kersten P."/>
            <person name="Kohler A."/>
            <person name="Kuees U."/>
            <person name="Kumar T.K.A."/>
            <person name="Kuo A."/>
            <person name="LaButti K."/>
            <person name="Larrondo L.F."/>
            <person name="Lindquist E."/>
            <person name="Ling A."/>
            <person name="Lombard V."/>
            <person name="Lucas S."/>
            <person name="Lundell T."/>
            <person name="Martin R."/>
            <person name="McLaughlin D.J."/>
            <person name="Morgenstern I."/>
            <person name="Morin E."/>
            <person name="Murat C."/>
            <person name="Nagy L.G."/>
            <person name="Nolan M."/>
            <person name="Ohm R.A."/>
            <person name="Patyshakuliyeva A."/>
            <person name="Rokas A."/>
            <person name="Ruiz-Duenas F.J."/>
            <person name="Sabat G."/>
            <person name="Salamov A."/>
            <person name="Samejima M."/>
            <person name="Schmutz J."/>
            <person name="Slot J.C."/>
            <person name="St John F."/>
            <person name="Stenlid J."/>
            <person name="Sun H."/>
            <person name="Sun S."/>
            <person name="Syed K."/>
            <person name="Tsang A."/>
            <person name="Wiebenga A."/>
            <person name="Young D."/>
            <person name="Pisabarro A."/>
            <person name="Eastwood D.C."/>
            <person name="Martin F."/>
            <person name="Cullen D."/>
            <person name="Grigoriev I.V."/>
            <person name="Hibbett D.S."/>
        </authorList>
    </citation>
    <scope>NUCLEOTIDE SEQUENCE [LARGE SCALE GENOMIC DNA]</scope>
    <source>
        <strain evidence="12">RWD-64-598 SS2</strain>
    </source>
</reference>
<dbReference type="InterPro" id="IPR002401">
    <property type="entry name" value="Cyt_P450_E_grp-I"/>
</dbReference>
<dbReference type="GO" id="GO:0016705">
    <property type="term" value="F:oxidoreductase activity, acting on paired donors, with incorporation or reduction of molecular oxygen"/>
    <property type="evidence" value="ECO:0007669"/>
    <property type="project" value="InterPro"/>
</dbReference>
<dbReference type="Proteomes" id="UP000053558">
    <property type="component" value="Unassembled WGS sequence"/>
</dbReference>
<protein>
    <submittedName>
        <fullName evidence="11">Cytochrome P450</fullName>
    </submittedName>
</protein>
<keyword evidence="5 9" id="KW-0479">Metal-binding</keyword>
<gene>
    <name evidence="11" type="ORF">CONPUDRAFT_161803</name>
</gene>
<dbReference type="InterPro" id="IPR017972">
    <property type="entry name" value="Cyt_P450_CS"/>
</dbReference>
<dbReference type="KEGG" id="cput:CONPUDRAFT_161803"/>
<feature type="binding site" description="axial binding residue" evidence="9">
    <location>
        <position position="443"/>
    </location>
    <ligand>
        <name>heme</name>
        <dbReference type="ChEBI" id="CHEBI:30413"/>
    </ligand>
    <ligandPart>
        <name>Fe</name>
        <dbReference type="ChEBI" id="CHEBI:18248"/>
    </ligandPart>
</feature>
<evidence type="ECO:0000313" key="11">
    <source>
        <dbReference type="EMBL" id="EIW87220.1"/>
    </source>
</evidence>
<sequence>MATTPLDAKTLAIGASAVLVSSIAFRACWSRRGPRGLPPGPPPLPIVGNLLGLDTEAPWLTFTEWRGTYGDLISARFFSQEIIIVNSEKIAKELMELRSANYSDRPRNDVNDFFGLEYNSVLLPYGERWRNHRRLFHQACRPEAAHAYRPAQLRLARQLVQSLLEDPQDYEIHLKTHAASVIFHIVYGYEPEKRNDPWMNLVEEALPLIIEAMRPETAGVLTVFPFLRYIPLWMPGSKLRRDAIKCKELTDEMMRIPFEEVKRWVAEGQARDSMASNALNRMHEGTDDHLTEKLIREASNVIVSAASDTTSSTLSTFILAMVLFPEVQKKAHAEIDAVLGCETLPELDHRPALPYIEAVMRETLRWHPIAPMAIPHAVKDDDVYEGYHIPKGSILIPNVWAMSRDPTRYPEPENFNPDRFLHPDGTLSDDDVGFAFGFGRRICVGQHVADVSVWTAIASLLAACKFEKAKDENGKEIVFEPKWTTGVTSAPAPFPFTIVPRQSGTTTRET</sequence>
<dbReference type="PRINTS" id="PR00463">
    <property type="entry name" value="EP450I"/>
</dbReference>
<dbReference type="CDD" id="cd11065">
    <property type="entry name" value="CYP64-like"/>
    <property type="match status" value="1"/>
</dbReference>
<evidence type="ECO:0000256" key="3">
    <source>
        <dbReference type="ARBA" id="ARBA00010617"/>
    </source>
</evidence>
<organism evidence="11 12">
    <name type="scientific">Coniophora puteana (strain RWD-64-598)</name>
    <name type="common">Brown rot fungus</name>
    <dbReference type="NCBI Taxonomy" id="741705"/>
    <lineage>
        <taxon>Eukaryota</taxon>
        <taxon>Fungi</taxon>
        <taxon>Dikarya</taxon>
        <taxon>Basidiomycota</taxon>
        <taxon>Agaricomycotina</taxon>
        <taxon>Agaricomycetes</taxon>
        <taxon>Agaricomycetidae</taxon>
        <taxon>Boletales</taxon>
        <taxon>Coniophorineae</taxon>
        <taxon>Coniophoraceae</taxon>
        <taxon>Coniophora</taxon>
    </lineage>
</organism>
<keyword evidence="7 9" id="KW-0408">Iron</keyword>
<evidence type="ECO:0000256" key="9">
    <source>
        <dbReference type="PIRSR" id="PIRSR602401-1"/>
    </source>
</evidence>
<keyword evidence="6 10" id="KW-0560">Oxidoreductase</keyword>
<proteinExistence type="inferred from homology"/>
<dbReference type="Gene3D" id="1.10.630.10">
    <property type="entry name" value="Cytochrome P450"/>
    <property type="match status" value="1"/>
</dbReference>
<dbReference type="Pfam" id="PF00067">
    <property type="entry name" value="p450"/>
    <property type="match status" value="1"/>
</dbReference>
<dbReference type="GO" id="GO:0004497">
    <property type="term" value="F:monooxygenase activity"/>
    <property type="evidence" value="ECO:0007669"/>
    <property type="project" value="UniProtKB-KW"/>
</dbReference>
<dbReference type="PANTHER" id="PTHR46300:SF7">
    <property type="entry name" value="P450, PUTATIVE (EUROFUNG)-RELATED"/>
    <property type="match status" value="1"/>
</dbReference>
<evidence type="ECO:0000256" key="5">
    <source>
        <dbReference type="ARBA" id="ARBA00022723"/>
    </source>
</evidence>
<dbReference type="PRINTS" id="PR00385">
    <property type="entry name" value="P450"/>
</dbReference>
<evidence type="ECO:0000313" key="12">
    <source>
        <dbReference type="Proteomes" id="UP000053558"/>
    </source>
</evidence>
<keyword evidence="12" id="KW-1185">Reference proteome</keyword>
<evidence type="ECO:0000256" key="7">
    <source>
        <dbReference type="ARBA" id="ARBA00023004"/>
    </source>
</evidence>
<accession>A0A5M3N6Z8</accession>
<dbReference type="PROSITE" id="PS00086">
    <property type="entry name" value="CYTOCHROME_P450"/>
    <property type="match status" value="1"/>
</dbReference>
<evidence type="ECO:0000256" key="4">
    <source>
        <dbReference type="ARBA" id="ARBA00022617"/>
    </source>
</evidence>
<dbReference type="OMA" id="WIGHIPM"/>
<dbReference type="PANTHER" id="PTHR46300">
    <property type="entry name" value="P450, PUTATIVE (EUROFUNG)-RELATED-RELATED"/>
    <property type="match status" value="1"/>
</dbReference>
<dbReference type="OrthoDB" id="3934656at2759"/>
<dbReference type="GeneID" id="19204585"/>
<comment type="similarity">
    <text evidence="3 10">Belongs to the cytochrome P450 family.</text>
</comment>
<comment type="cofactor">
    <cofactor evidence="1 9">
        <name>heme</name>
        <dbReference type="ChEBI" id="CHEBI:30413"/>
    </cofactor>
</comment>
<dbReference type="EMBL" id="JH711573">
    <property type="protein sequence ID" value="EIW87220.1"/>
    <property type="molecule type" value="Genomic_DNA"/>
</dbReference>
<dbReference type="InterPro" id="IPR036396">
    <property type="entry name" value="Cyt_P450_sf"/>
</dbReference>
<dbReference type="GO" id="GO:0005506">
    <property type="term" value="F:iron ion binding"/>
    <property type="evidence" value="ECO:0007669"/>
    <property type="project" value="InterPro"/>
</dbReference>
<dbReference type="InterPro" id="IPR001128">
    <property type="entry name" value="Cyt_P450"/>
</dbReference>
<name>A0A5M3N6Z8_CONPW</name>
<dbReference type="InterPro" id="IPR050364">
    <property type="entry name" value="Cytochrome_P450_fung"/>
</dbReference>
<comment type="caution">
    <text evidence="11">The sequence shown here is derived from an EMBL/GenBank/DDBJ whole genome shotgun (WGS) entry which is preliminary data.</text>
</comment>